<sequence length="402" mass="43381">MLPAAAAMFPQLRSCRSDASESLPLRHPRGYQISMFPRFSLPLSGIQKDILRRLALEGPLKRAGLIADTGLSAQTIMRAIAPLRDADVVSETPIRIGERGQPARELRLRPGRLCLLGVSVSEFEVSVKLRDLAGAIFYRERERGAYGDPELAMQTLGLMLAQARAALPPGSDCIGTGIAAQGYMVEAGRRVAARGGITDWIALDLMGRIEEMTGLPTTLENDSRALALWVQDNLPELPQEAFFLHLSSGIGGGQVSGGRLVRGAWGNAGSVGGLIPRGPDRPSETRIRAAFGVETWDELPGIPPRKRQEGMEWLTRAAAQLSPALQAVASLIDPEVIYIVCPLPDEIAEALIARVSLLSEARRSTLKDLPPDKLRLPRLAHWPSVEPDIAACAIARDAALGR</sequence>
<organism evidence="2 3">
    <name type="scientific">Pseudooceanicola antarcticus</name>
    <dbReference type="NCBI Taxonomy" id="1247613"/>
    <lineage>
        <taxon>Bacteria</taxon>
        <taxon>Pseudomonadati</taxon>
        <taxon>Pseudomonadota</taxon>
        <taxon>Alphaproteobacteria</taxon>
        <taxon>Rhodobacterales</taxon>
        <taxon>Paracoccaceae</taxon>
        <taxon>Pseudooceanicola</taxon>
    </lineage>
</organism>
<dbReference type="Gene3D" id="1.10.10.10">
    <property type="entry name" value="Winged helix-like DNA-binding domain superfamily/Winged helix DNA-binding domain"/>
    <property type="match status" value="1"/>
</dbReference>
<protein>
    <submittedName>
        <fullName evidence="2">ROK family protein</fullName>
    </submittedName>
</protein>
<evidence type="ECO:0000313" key="3">
    <source>
        <dbReference type="Proteomes" id="UP000231702"/>
    </source>
</evidence>
<comment type="similarity">
    <text evidence="1">Belongs to the ROK (NagC/XylR) family.</text>
</comment>
<keyword evidence="3" id="KW-1185">Reference proteome</keyword>
<proteinExistence type="inferred from homology"/>
<dbReference type="SUPFAM" id="SSF46785">
    <property type="entry name" value="Winged helix' DNA-binding domain"/>
    <property type="match status" value="1"/>
</dbReference>
<dbReference type="PANTHER" id="PTHR18964">
    <property type="entry name" value="ROK (REPRESSOR, ORF, KINASE) FAMILY"/>
    <property type="match status" value="1"/>
</dbReference>
<gene>
    <name evidence="2" type="ORF">CVM39_01345</name>
</gene>
<dbReference type="SUPFAM" id="SSF53067">
    <property type="entry name" value="Actin-like ATPase domain"/>
    <property type="match status" value="1"/>
</dbReference>
<dbReference type="Gene3D" id="3.30.420.40">
    <property type="match status" value="2"/>
</dbReference>
<accession>A0ABX4MSS6</accession>
<dbReference type="PANTHER" id="PTHR18964:SF149">
    <property type="entry name" value="BIFUNCTIONAL UDP-N-ACETYLGLUCOSAMINE 2-EPIMERASE_N-ACETYLMANNOSAMINE KINASE"/>
    <property type="match status" value="1"/>
</dbReference>
<dbReference type="Pfam" id="PF00480">
    <property type="entry name" value="ROK"/>
    <property type="match status" value="1"/>
</dbReference>
<evidence type="ECO:0000313" key="2">
    <source>
        <dbReference type="EMBL" id="PJE31777.1"/>
    </source>
</evidence>
<dbReference type="InterPro" id="IPR036388">
    <property type="entry name" value="WH-like_DNA-bd_sf"/>
</dbReference>
<dbReference type="Proteomes" id="UP000231702">
    <property type="component" value="Unassembled WGS sequence"/>
</dbReference>
<dbReference type="InterPro" id="IPR036390">
    <property type="entry name" value="WH_DNA-bd_sf"/>
</dbReference>
<dbReference type="EMBL" id="PGTD01000007">
    <property type="protein sequence ID" value="PJE31777.1"/>
    <property type="molecule type" value="Genomic_DNA"/>
</dbReference>
<dbReference type="InterPro" id="IPR043129">
    <property type="entry name" value="ATPase_NBD"/>
</dbReference>
<reference evidence="2 3" key="1">
    <citation type="journal article" date="2018" name="Int. J. Syst. Evol. Microbiol.">
        <title>Pseudooceanicola lipolyticus sp. nov., a marine alphaproteobacterium, reclassification of Oceanicola flagellatus as Pseudooceanicola flagellatus comb. nov. and emended description of the genus Pseudooceanicola.</title>
        <authorList>
            <person name="Huang M.-M."/>
            <person name="Guo L.-L."/>
            <person name="Wu Y.-H."/>
            <person name="Lai Q.-L."/>
            <person name="Shao Z.-Z."/>
            <person name="Wang C.-S."/>
            <person name="Wu M."/>
            <person name="Xu X.-W."/>
        </authorList>
    </citation>
    <scope>NUCLEOTIDE SEQUENCE [LARGE SCALE GENOMIC DNA]</scope>
    <source>
        <strain evidence="2 3">Ar-45</strain>
    </source>
</reference>
<name>A0ABX4MSS6_9RHOB</name>
<dbReference type="InterPro" id="IPR000600">
    <property type="entry name" value="ROK"/>
</dbReference>
<comment type="caution">
    <text evidence="2">The sequence shown here is derived from an EMBL/GenBank/DDBJ whole genome shotgun (WGS) entry which is preliminary data.</text>
</comment>
<evidence type="ECO:0000256" key="1">
    <source>
        <dbReference type="ARBA" id="ARBA00006479"/>
    </source>
</evidence>